<name>A0A7I4YAK7_HAECO</name>
<sequence length="107" mass="12319">MNNGPAPELGRLRDDLFDIAVPPTFTYTSETWTVESRKDMVSASLIALWKGQCSERQVRRNPKLRELRAPPTNEEQRYQRLHTSRNRKPAGPDTLCNIVMTIGPRRL</sequence>
<feature type="compositionally biased region" description="Basic and acidic residues" evidence="1">
    <location>
        <begin position="69"/>
        <end position="78"/>
    </location>
</feature>
<accession>A0A7I4YAK7</accession>
<dbReference type="AlphaFoldDB" id="A0A7I4YAK7"/>
<evidence type="ECO:0000313" key="2">
    <source>
        <dbReference type="Proteomes" id="UP000025227"/>
    </source>
</evidence>
<protein>
    <submittedName>
        <fullName evidence="3">Uncharacterized protein</fullName>
    </submittedName>
</protein>
<reference evidence="3" key="1">
    <citation type="submission" date="2020-12" db="UniProtKB">
        <authorList>
            <consortium name="WormBaseParasite"/>
        </authorList>
    </citation>
    <scope>IDENTIFICATION</scope>
    <source>
        <strain evidence="3">MHco3</strain>
    </source>
</reference>
<evidence type="ECO:0000256" key="1">
    <source>
        <dbReference type="SAM" id="MobiDB-lite"/>
    </source>
</evidence>
<proteinExistence type="predicted"/>
<dbReference type="WBParaSite" id="HCON_00074230-00001">
    <property type="protein sequence ID" value="HCON_00074230-00001"/>
    <property type="gene ID" value="HCON_00074230"/>
</dbReference>
<feature type="region of interest" description="Disordered" evidence="1">
    <location>
        <begin position="69"/>
        <end position="96"/>
    </location>
</feature>
<dbReference type="Proteomes" id="UP000025227">
    <property type="component" value="Unplaced"/>
</dbReference>
<feature type="compositionally biased region" description="Basic residues" evidence="1">
    <location>
        <begin position="79"/>
        <end position="88"/>
    </location>
</feature>
<evidence type="ECO:0000313" key="3">
    <source>
        <dbReference type="WBParaSite" id="HCON_00074230-00001"/>
    </source>
</evidence>
<organism evidence="2 3">
    <name type="scientific">Haemonchus contortus</name>
    <name type="common">Barber pole worm</name>
    <dbReference type="NCBI Taxonomy" id="6289"/>
    <lineage>
        <taxon>Eukaryota</taxon>
        <taxon>Metazoa</taxon>
        <taxon>Ecdysozoa</taxon>
        <taxon>Nematoda</taxon>
        <taxon>Chromadorea</taxon>
        <taxon>Rhabditida</taxon>
        <taxon>Rhabditina</taxon>
        <taxon>Rhabditomorpha</taxon>
        <taxon>Strongyloidea</taxon>
        <taxon>Trichostrongylidae</taxon>
        <taxon>Haemonchus</taxon>
    </lineage>
</organism>
<keyword evidence="2" id="KW-1185">Reference proteome</keyword>
<dbReference type="OMA" id="CNIVMTI"/>